<keyword evidence="3" id="KW-1185">Reference proteome</keyword>
<sequence>MPSHSLSPPPPPAANPPSHHQPAASRHLSPPYTASLTHSHFDNSSAPFNHQHPCSRSEGQSLTFVTCIPLVGLLISSHDHLQPPPQRALQPHCASIDRGLPISTKDALVHRTYKPKAKKRLQFIAVKA</sequence>
<feature type="compositionally biased region" description="Polar residues" evidence="1">
    <location>
        <begin position="32"/>
        <end position="57"/>
    </location>
</feature>
<proteinExistence type="predicted"/>
<evidence type="ECO:0000313" key="2">
    <source>
        <dbReference type="EMBL" id="KAL5104773.1"/>
    </source>
</evidence>
<name>A0ABR4Q5H4_9CEST</name>
<gene>
    <name evidence="2" type="ORF">TcWFU_009518</name>
</gene>
<evidence type="ECO:0000313" key="3">
    <source>
        <dbReference type="Proteomes" id="UP001651158"/>
    </source>
</evidence>
<protein>
    <submittedName>
        <fullName evidence="2">Uncharacterized protein</fullName>
    </submittedName>
</protein>
<evidence type="ECO:0000256" key="1">
    <source>
        <dbReference type="SAM" id="MobiDB-lite"/>
    </source>
</evidence>
<accession>A0ABR4Q5H4</accession>
<dbReference type="EMBL" id="JAKROA010000011">
    <property type="protein sequence ID" value="KAL5104773.1"/>
    <property type="molecule type" value="Genomic_DNA"/>
</dbReference>
<comment type="caution">
    <text evidence="2">The sequence shown here is derived from an EMBL/GenBank/DDBJ whole genome shotgun (WGS) entry which is preliminary data.</text>
</comment>
<dbReference type="Proteomes" id="UP001651158">
    <property type="component" value="Unassembled WGS sequence"/>
</dbReference>
<reference evidence="2 3" key="1">
    <citation type="journal article" date="2022" name="Front. Cell. Infect. Microbiol.">
        <title>The Genomes of Two Strains of Taenia crassiceps the Animal Model for the Study of Human Cysticercosis.</title>
        <authorList>
            <person name="Bobes R.J."/>
            <person name="Estrada K."/>
            <person name="Rios-Valencia D.G."/>
            <person name="Calderon-Gallegos A."/>
            <person name="de la Torre P."/>
            <person name="Carrero J.C."/>
            <person name="Sanchez-Flores A."/>
            <person name="Laclette J.P."/>
        </authorList>
    </citation>
    <scope>NUCLEOTIDE SEQUENCE [LARGE SCALE GENOMIC DNA]</scope>
    <source>
        <strain evidence="2">WFUcys</strain>
    </source>
</reference>
<feature type="compositionally biased region" description="Low complexity" evidence="1">
    <location>
        <begin position="16"/>
        <end position="25"/>
    </location>
</feature>
<organism evidence="2 3">
    <name type="scientific">Taenia crassiceps</name>
    <dbReference type="NCBI Taxonomy" id="6207"/>
    <lineage>
        <taxon>Eukaryota</taxon>
        <taxon>Metazoa</taxon>
        <taxon>Spiralia</taxon>
        <taxon>Lophotrochozoa</taxon>
        <taxon>Platyhelminthes</taxon>
        <taxon>Cestoda</taxon>
        <taxon>Eucestoda</taxon>
        <taxon>Cyclophyllidea</taxon>
        <taxon>Taeniidae</taxon>
        <taxon>Taenia</taxon>
    </lineage>
</organism>
<feature type="region of interest" description="Disordered" evidence="1">
    <location>
        <begin position="1"/>
        <end position="57"/>
    </location>
</feature>